<dbReference type="Pfam" id="PF01569">
    <property type="entry name" value="PAP2"/>
    <property type="match status" value="1"/>
</dbReference>
<feature type="transmembrane region" description="Helical" evidence="7">
    <location>
        <begin position="377"/>
        <end position="395"/>
    </location>
</feature>
<evidence type="ECO:0000256" key="5">
    <source>
        <dbReference type="ARBA" id="ARBA00023136"/>
    </source>
</evidence>
<keyword evidence="5 7" id="KW-0472">Membrane</keyword>
<dbReference type="PANTHER" id="PTHR10165:SF103">
    <property type="entry name" value="PHOSPHOLIPID PHOSPHATASE HOMOLOG 1.2 HOMOLOG"/>
    <property type="match status" value="1"/>
</dbReference>
<comment type="caution">
    <text evidence="9">The sequence shown here is derived from an EMBL/GenBank/DDBJ whole genome shotgun (WGS) entry which is preliminary data.</text>
</comment>
<organism evidence="9 11">
    <name type="scientific">Adineta steineri</name>
    <dbReference type="NCBI Taxonomy" id="433720"/>
    <lineage>
        <taxon>Eukaryota</taxon>
        <taxon>Metazoa</taxon>
        <taxon>Spiralia</taxon>
        <taxon>Gnathifera</taxon>
        <taxon>Rotifera</taxon>
        <taxon>Eurotatoria</taxon>
        <taxon>Bdelloidea</taxon>
        <taxon>Adinetida</taxon>
        <taxon>Adinetidae</taxon>
        <taxon>Adineta</taxon>
    </lineage>
</organism>
<dbReference type="GO" id="GO:0005886">
    <property type="term" value="C:plasma membrane"/>
    <property type="evidence" value="ECO:0007669"/>
    <property type="project" value="TreeGrafter"/>
</dbReference>
<dbReference type="GO" id="GO:0008195">
    <property type="term" value="F:phosphatidate phosphatase activity"/>
    <property type="evidence" value="ECO:0007669"/>
    <property type="project" value="TreeGrafter"/>
</dbReference>
<dbReference type="GO" id="GO:0007165">
    <property type="term" value="P:signal transduction"/>
    <property type="evidence" value="ECO:0007669"/>
    <property type="project" value="TreeGrafter"/>
</dbReference>
<evidence type="ECO:0000256" key="2">
    <source>
        <dbReference type="ARBA" id="ARBA00008816"/>
    </source>
</evidence>
<evidence type="ECO:0000259" key="8">
    <source>
        <dbReference type="SMART" id="SM00014"/>
    </source>
</evidence>
<dbReference type="AlphaFoldDB" id="A0A814AMS6"/>
<evidence type="ECO:0000313" key="11">
    <source>
        <dbReference type="Proteomes" id="UP000663891"/>
    </source>
</evidence>
<evidence type="ECO:0000256" key="6">
    <source>
        <dbReference type="SAM" id="MobiDB-lite"/>
    </source>
</evidence>
<dbReference type="GO" id="GO:0046839">
    <property type="term" value="P:phospholipid dephosphorylation"/>
    <property type="evidence" value="ECO:0007669"/>
    <property type="project" value="TreeGrafter"/>
</dbReference>
<accession>A0A814AMS6</accession>
<dbReference type="GO" id="GO:0006644">
    <property type="term" value="P:phospholipid metabolic process"/>
    <property type="evidence" value="ECO:0007669"/>
    <property type="project" value="InterPro"/>
</dbReference>
<keyword evidence="4 7" id="KW-1133">Transmembrane helix</keyword>
<feature type="compositionally biased region" description="Polar residues" evidence="6">
    <location>
        <begin position="1"/>
        <end position="15"/>
    </location>
</feature>
<feature type="transmembrane region" description="Helical" evidence="7">
    <location>
        <begin position="164"/>
        <end position="188"/>
    </location>
</feature>
<dbReference type="PANTHER" id="PTHR10165">
    <property type="entry name" value="LIPID PHOSPHATE PHOSPHATASE"/>
    <property type="match status" value="1"/>
</dbReference>
<evidence type="ECO:0000256" key="4">
    <source>
        <dbReference type="ARBA" id="ARBA00022989"/>
    </source>
</evidence>
<evidence type="ECO:0000313" key="9">
    <source>
        <dbReference type="EMBL" id="CAF0915007.1"/>
    </source>
</evidence>
<evidence type="ECO:0000256" key="3">
    <source>
        <dbReference type="ARBA" id="ARBA00022692"/>
    </source>
</evidence>
<feature type="transmembrane region" description="Helical" evidence="7">
    <location>
        <begin position="257"/>
        <end position="279"/>
    </location>
</feature>
<feature type="region of interest" description="Disordered" evidence="6">
    <location>
        <begin position="1"/>
        <end position="37"/>
    </location>
</feature>
<dbReference type="CDD" id="cd03384">
    <property type="entry name" value="PAP2_wunen"/>
    <property type="match status" value="1"/>
</dbReference>
<comment type="subcellular location">
    <subcellularLocation>
        <location evidence="1">Membrane</location>
        <topology evidence="1">Multi-pass membrane protein</topology>
    </subcellularLocation>
</comment>
<feature type="compositionally biased region" description="Polar residues" evidence="6">
    <location>
        <begin position="472"/>
        <end position="501"/>
    </location>
</feature>
<dbReference type="EMBL" id="CAJNOE010000155">
    <property type="protein sequence ID" value="CAF0988615.1"/>
    <property type="molecule type" value="Genomic_DNA"/>
</dbReference>
<evidence type="ECO:0000256" key="1">
    <source>
        <dbReference type="ARBA" id="ARBA00004141"/>
    </source>
</evidence>
<sequence>MFIADTTNQSDSPSLTIGEFHTGTGRARQTPASRQRHISNEHPVRVRGTPEYNPLYDAFQPDLVLPPRQTQNNFRPITPPPPRFVQNFQDIENAYDKPRSFAFDNKPRPSTNTPRQHSKHGQQKVESSADSEVDLLMDKLGGDNAPVDDVESCNQRKKRRRRRILYNFMDFLAIIATCAVFGLIYLLVPPVQRGFFCDDTTIQYPFRPDTIPMWVLAIYGGVGPIIIFCIVELWVVRPFNCRGKSDKHSAGQRRIDYFKSVLHTISLFVLGIAVCFLITEVGKRTIGRLRPYYVTACNPVWGNLNCTKTVQTASGTVVIPQYILDHNCNSTFTPIELREAKLSFPSGHSSYSTFAFIFLFVYFEARIVCPNAKFLKPFLQCLCVATAFFTCLSRVTDYKHHATDVIGGALIGFCIAVFTAVRVGTYLWNLSIYCETEDETKKDRLPKEERITVPGVETKPSGELRSNDSPHEQQLSRSRQGNRSNYDNVSTVQPQQQQHRAVNNLVKTGGGQRPSPSRGYEEANV</sequence>
<feature type="region of interest" description="Disordered" evidence="6">
    <location>
        <begin position="99"/>
        <end position="128"/>
    </location>
</feature>
<feature type="domain" description="Phosphatidic acid phosphatase type 2/haloperoxidase" evidence="8">
    <location>
        <begin position="265"/>
        <end position="420"/>
    </location>
</feature>
<dbReference type="SUPFAM" id="SSF48317">
    <property type="entry name" value="Acid phosphatase/Vanadium-dependent haloperoxidase"/>
    <property type="match status" value="1"/>
</dbReference>
<evidence type="ECO:0000256" key="7">
    <source>
        <dbReference type="SAM" id="Phobius"/>
    </source>
</evidence>
<protein>
    <recommendedName>
        <fullName evidence="8">Phosphatidic acid phosphatase type 2/haloperoxidase domain-containing protein</fullName>
    </recommendedName>
</protein>
<feature type="transmembrane region" description="Helical" evidence="7">
    <location>
        <begin position="401"/>
        <end position="421"/>
    </location>
</feature>
<dbReference type="Proteomes" id="UP000663891">
    <property type="component" value="Unassembled WGS sequence"/>
</dbReference>
<dbReference type="InterPro" id="IPR043216">
    <property type="entry name" value="PAP-like"/>
</dbReference>
<feature type="transmembrane region" description="Helical" evidence="7">
    <location>
        <begin position="348"/>
        <end position="365"/>
    </location>
</feature>
<feature type="compositionally biased region" description="Basic and acidic residues" evidence="6">
    <location>
        <begin position="460"/>
        <end position="471"/>
    </location>
</feature>
<dbReference type="SMART" id="SM00014">
    <property type="entry name" value="acidPPc"/>
    <property type="match status" value="1"/>
</dbReference>
<feature type="transmembrane region" description="Helical" evidence="7">
    <location>
        <begin position="213"/>
        <end position="236"/>
    </location>
</feature>
<keyword evidence="3 7" id="KW-0812">Transmembrane</keyword>
<reference evidence="9" key="1">
    <citation type="submission" date="2021-02" db="EMBL/GenBank/DDBJ databases">
        <authorList>
            <person name="Nowell W R."/>
        </authorList>
    </citation>
    <scope>NUCLEOTIDE SEQUENCE</scope>
</reference>
<dbReference type="EMBL" id="CAJNON010000071">
    <property type="protein sequence ID" value="CAF0915007.1"/>
    <property type="molecule type" value="Genomic_DNA"/>
</dbReference>
<feature type="region of interest" description="Disordered" evidence="6">
    <location>
        <begin position="445"/>
        <end position="525"/>
    </location>
</feature>
<dbReference type="InterPro" id="IPR000326">
    <property type="entry name" value="PAP2/HPO"/>
</dbReference>
<gene>
    <name evidence="10" type="ORF">IZO911_LOCUS16978</name>
    <name evidence="9" type="ORF">VCS650_LOCUS10056</name>
</gene>
<comment type="similarity">
    <text evidence="2">Belongs to the PA-phosphatase related phosphoesterase family.</text>
</comment>
<dbReference type="Gene3D" id="1.20.144.10">
    <property type="entry name" value="Phosphatidic acid phosphatase type 2/haloperoxidase"/>
    <property type="match status" value="1"/>
</dbReference>
<evidence type="ECO:0000313" key="10">
    <source>
        <dbReference type="EMBL" id="CAF0988615.1"/>
    </source>
</evidence>
<name>A0A814AMS6_9BILA</name>
<dbReference type="OrthoDB" id="8907274at2759"/>
<proteinExistence type="inferred from homology"/>
<dbReference type="Proteomes" id="UP000663860">
    <property type="component" value="Unassembled WGS sequence"/>
</dbReference>
<dbReference type="InterPro" id="IPR036938">
    <property type="entry name" value="PAP2/HPO_sf"/>
</dbReference>